<name>A0AAN7I641_QUERU</name>
<dbReference type="SUPFAM" id="SSF117281">
    <property type="entry name" value="Kelch motif"/>
    <property type="match status" value="1"/>
</dbReference>
<accession>A0AAN7I641</accession>
<dbReference type="Proteomes" id="UP001324115">
    <property type="component" value="Unassembled WGS sequence"/>
</dbReference>
<evidence type="ECO:0000313" key="4">
    <source>
        <dbReference type="EMBL" id="KAK4550922.1"/>
    </source>
</evidence>
<dbReference type="Gene3D" id="2.120.10.80">
    <property type="entry name" value="Kelch-type beta propeller"/>
    <property type="match status" value="1"/>
</dbReference>
<keyword evidence="2" id="KW-1133">Transmembrane helix</keyword>
<sequence length="626" mass="70538">MAAAMAGDELVRGHGPPKPLRGSSSSSLHPWFFLYGLHNNQSFAFNPISNLWFRLPSDTSFSNNNTTSAAGFLFATAPTFSFSPVLSRHISTTSPLHYSRHNPLLGVFYSSHNHNHNRPSFIVVGGVRFIGNLVDIEDRLAVEMYNTDFDSWDICPPLPSDFPTGFSSSSLSSALFKGRFYVFGINSSFVSSFDLESRVWSNVQTLRPPGVSFSFLISCKDRLVLAGICNSQAGSSFNLWRIDEKTMEFSEFAIMPQDLLYSLFDSDEDDKFACLKCVGLGDLIYVLNEDYHKRYPACVCEITTTTQQSGGGKCKWRRVPQLPSPVNKFHQKSGREDDEEELMWAALEQLPTYDRLRKGMLKQVLDNGRVGYEEIDVTNLGVQDKKHLIESVLKVAEEDNEKLLRTLRDRTDRVGIDIRLKSDWYIFFLTKRCSAVRSSSKLANSHFAPLKYLNLTVFTFAFLQPNPDPSIPEPTIGKALLRNRGMFKEDYWYWICVGALLGFSVLFNICFIIALTFLNPLGDSKSVIFEEDDNKKSGKQSSDGQLQMRGIEMSKSSTAPLFQGVDAMKNTPDNSIRTAAENAPTRRGMVLSFQPLSLVFNHVNYYVDMPAEMKSEGIEESRLQLL</sequence>
<dbReference type="Pfam" id="PF08370">
    <property type="entry name" value="PDR_assoc"/>
    <property type="match status" value="1"/>
</dbReference>
<keyword evidence="2" id="KW-0812">Transmembrane</keyword>
<feature type="domain" description="Plant PDR ABC transporter associated" evidence="3">
    <location>
        <begin position="470"/>
        <end position="528"/>
    </location>
</feature>
<comment type="caution">
    <text evidence="4">The sequence shown here is derived from an EMBL/GenBank/DDBJ whole genome shotgun (WGS) entry which is preliminary data.</text>
</comment>
<proteinExistence type="predicted"/>
<keyword evidence="2" id="KW-0472">Membrane</keyword>
<feature type="transmembrane region" description="Helical" evidence="2">
    <location>
        <begin position="491"/>
        <end position="518"/>
    </location>
</feature>
<evidence type="ECO:0000259" key="3">
    <source>
        <dbReference type="Pfam" id="PF08370"/>
    </source>
</evidence>
<protein>
    <recommendedName>
        <fullName evidence="3">Plant PDR ABC transporter associated domain-containing protein</fullName>
    </recommendedName>
</protein>
<dbReference type="InterPro" id="IPR013581">
    <property type="entry name" value="PDR_assoc"/>
</dbReference>
<evidence type="ECO:0000256" key="1">
    <source>
        <dbReference type="SAM" id="MobiDB-lite"/>
    </source>
</evidence>
<evidence type="ECO:0000256" key="2">
    <source>
        <dbReference type="SAM" id="Phobius"/>
    </source>
</evidence>
<keyword evidence="5" id="KW-1185">Reference proteome</keyword>
<feature type="region of interest" description="Disordered" evidence="1">
    <location>
        <begin position="1"/>
        <end position="22"/>
    </location>
</feature>
<dbReference type="EMBL" id="JAXUIC010000156">
    <property type="protein sequence ID" value="KAK4550922.1"/>
    <property type="molecule type" value="Genomic_DNA"/>
</dbReference>
<dbReference type="AlphaFoldDB" id="A0AAN7I641"/>
<dbReference type="PANTHER" id="PTHR48040:SF60">
    <property type="entry name" value="ABC TRANSPORTER DOMAIN-CONTAINING PROTEIN"/>
    <property type="match status" value="1"/>
</dbReference>
<dbReference type="InterPro" id="IPR015915">
    <property type="entry name" value="Kelch-typ_b-propeller"/>
</dbReference>
<gene>
    <name evidence="4" type="ORF">RGQ29_032675</name>
</gene>
<dbReference type="PANTHER" id="PTHR48040">
    <property type="entry name" value="PLEIOTROPIC DRUG RESISTANCE PROTEIN 1-LIKE ISOFORM X1"/>
    <property type="match status" value="1"/>
</dbReference>
<evidence type="ECO:0000313" key="5">
    <source>
        <dbReference type="Proteomes" id="UP001324115"/>
    </source>
</evidence>
<reference evidence="4 5" key="1">
    <citation type="journal article" date="2023" name="G3 (Bethesda)">
        <title>A haplotype-resolved chromosome-scale genome for Quercus rubra L. provides insights into the genetics of adaptive traits for red oak species.</title>
        <authorList>
            <person name="Kapoor B."/>
            <person name="Jenkins J."/>
            <person name="Schmutz J."/>
            <person name="Zhebentyayeva T."/>
            <person name="Kuelheim C."/>
            <person name="Coggeshall M."/>
            <person name="Heim C."/>
            <person name="Lasky J.R."/>
            <person name="Leites L."/>
            <person name="Islam-Faridi N."/>
            <person name="Romero-Severson J."/>
            <person name="DeLeo V.L."/>
            <person name="Lucas S.M."/>
            <person name="Lazic D."/>
            <person name="Gailing O."/>
            <person name="Carlson J."/>
            <person name="Staton M."/>
        </authorList>
    </citation>
    <scope>NUCLEOTIDE SEQUENCE [LARGE SCALE GENOMIC DNA]</scope>
    <source>
        <strain evidence="4">Pseudo-F2</strain>
    </source>
</reference>
<organism evidence="4 5">
    <name type="scientific">Quercus rubra</name>
    <name type="common">Northern red oak</name>
    <name type="synonym">Quercus borealis</name>
    <dbReference type="NCBI Taxonomy" id="3512"/>
    <lineage>
        <taxon>Eukaryota</taxon>
        <taxon>Viridiplantae</taxon>
        <taxon>Streptophyta</taxon>
        <taxon>Embryophyta</taxon>
        <taxon>Tracheophyta</taxon>
        <taxon>Spermatophyta</taxon>
        <taxon>Magnoliopsida</taxon>
        <taxon>eudicotyledons</taxon>
        <taxon>Gunneridae</taxon>
        <taxon>Pentapetalae</taxon>
        <taxon>rosids</taxon>
        <taxon>fabids</taxon>
        <taxon>Fagales</taxon>
        <taxon>Fagaceae</taxon>
        <taxon>Quercus</taxon>
    </lineage>
</organism>